<dbReference type="EMBL" id="JAYMYQ010000009">
    <property type="protein sequence ID" value="KAK7312880.1"/>
    <property type="molecule type" value="Genomic_DNA"/>
</dbReference>
<keyword evidence="2" id="KW-1185">Reference proteome</keyword>
<reference evidence="1 2" key="1">
    <citation type="submission" date="2024-01" db="EMBL/GenBank/DDBJ databases">
        <title>The genomes of 5 underutilized Papilionoideae crops provide insights into root nodulation and disease resistanc.</title>
        <authorList>
            <person name="Jiang F."/>
        </authorList>
    </citation>
    <scope>NUCLEOTIDE SEQUENCE [LARGE SCALE GENOMIC DNA]</scope>
    <source>
        <strain evidence="1">LVBAO_FW01</strain>
        <tissue evidence="1">Leaves</tissue>
    </source>
</reference>
<sequence>MSHTVMALLQDKNGQAMRRGIPSRTVASNLSSKTSLQIYVSLPMRMYGEGGLPKHLYILFRSLVVTLE</sequence>
<comment type="caution">
    <text evidence="1">The sequence shown here is derived from an EMBL/GenBank/DDBJ whole genome shotgun (WGS) entry which is preliminary data.</text>
</comment>
<accession>A0AAN9K7V7</accession>
<gene>
    <name evidence="1" type="ORF">VNO77_37094</name>
</gene>
<dbReference type="Proteomes" id="UP001367508">
    <property type="component" value="Unassembled WGS sequence"/>
</dbReference>
<organism evidence="1 2">
    <name type="scientific">Canavalia gladiata</name>
    <name type="common">Sword bean</name>
    <name type="synonym">Dolichos gladiatus</name>
    <dbReference type="NCBI Taxonomy" id="3824"/>
    <lineage>
        <taxon>Eukaryota</taxon>
        <taxon>Viridiplantae</taxon>
        <taxon>Streptophyta</taxon>
        <taxon>Embryophyta</taxon>
        <taxon>Tracheophyta</taxon>
        <taxon>Spermatophyta</taxon>
        <taxon>Magnoliopsida</taxon>
        <taxon>eudicotyledons</taxon>
        <taxon>Gunneridae</taxon>
        <taxon>Pentapetalae</taxon>
        <taxon>rosids</taxon>
        <taxon>fabids</taxon>
        <taxon>Fabales</taxon>
        <taxon>Fabaceae</taxon>
        <taxon>Papilionoideae</taxon>
        <taxon>50 kb inversion clade</taxon>
        <taxon>NPAAA clade</taxon>
        <taxon>indigoferoid/millettioid clade</taxon>
        <taxon>Phaseoleae</taxon>
        <taxon>Canavalia</taxon>
    </lineage>
</organism>
<dbReference type="AlphaFoldDB" id="A0AAN9K7V7"/>
<proteinExistence type="predicted"/>
<protein>
    <submittedName>
        <fullName evidence="1">Uncharacterized protein</fullName>
    </submittedName>
</protein>
<evidence type="ECO:0000313" key="1">
    <source>
        <dbReference type="EMBL" id="KAK7312880.1"/>
    </source>
</evidence>
<name>A0AAN9K7V7_CANGL</name>
<evidence type="ECO:0000313" key="2">
    <source>
        <dbReference type="Proteomes" id="UP001367508"/>
    </source>
</evidence>